<evidence type="ECO:0000256" key="1">
    <source>
        <dbReference type="SAM" id="MobiDB-lite"/>
    </source>
</evidence>
<feature type="region of interest" description="Disordered" evidence="1">
    <location>
        <begin position="81"/>
        <end position="100"/>
    </location>
</feature>
<sequence length="100" mass="11210">MKSKDLQAAVKNKYENGDGQAKICPDLGGVVSKRTINLWIKLIKDTGSINLSYSTGHPRTVRTKANIIQVKWRAQQKKRVSTRRLAAEMNSSRSSAQRIL</sequence>
<evidence type="ECO:0000313" key="3">
    <source>
        <dbReference type="Proteomes" id="UP000663887"/>
    </source>
</evidence>
<organism evidence="2 3">
    <name type="scientific">Rotaria magnacalcarata</name>
    <dbReference type="NCBI Taxonomy" id="392030"/>
    <lineage>
        <taxon>Eukaryota</taxon>
        <taxon>Metazoa</taxon>
        <taxon>Spiralia</taxon>
        <taxon>Gnathifera</taxon>
        <taxon>Rotifera</taxon>
        <taxon>Eurotatoria</taxon>
        <taxon>Bdelloidea</taxon>
        <taxon>Philodinida</taxon>
        <taxon>Philodinidae</taxon>
        <taxon>Rotaria</taxon>
    </lineage>
</organism>
<reference evidence="2" key="1">
    <citation type="submission" date="2021-02" db="EMBL/GenBank/DDBJ databases">
        <authorList>
            <person name="Nowell W R."/>
        </authorList>
    </citation>
    <scope>NUCLEOTIDE SEQUENCE</scope>
</reference>
<name>A0A816S796_9BILA</name>
<evidence type="ECO:0008006" key="4">
    <source>
        <dbReference type="Google" id="ProtNLM"/>
    </source>
</evidence>
<dbReference type="EMBL" id="CAJNRG010005980">
    <property type="protein sequence ID" value="CAF2081616.1"/>
    <property type="molecule type" value="Genomic_DNA"/>
</dbReference>
<dbReference type="AlphaFoldDB" id="A0A816S796"/>
<comment type="caution">
    <text evidence="2">The sequence shown here is derived from an EMBL/GenBank/DDBJ whole genome shotgun (WGS) entry which is preliminary data.</text>
</comment>
<gene>
    <name evidence="2" type="ORF">XDN619_LOCUS14874</name>
</gene>
<dbReference type="Proteomes" id="UP000663887">
    <property type="component" value="Unassembled WGS sequence"/>
</dbReference>
<accession>A0A816S796</accession>
<evidence type="ECO:0000313" key="2">
    <source>
        <dbReference type="EMBL" id="CAF2081616.1"/>
    </source>
</evidence>
<protein>
    <recommendedName>
        <fullName evidence="4">Transposase</fullName>
    </recommendedName>
</protein>
<proteinExistence type="predicted"/>
<feature type="compositionally biased region" description="Polar residues" evidence="1">
    <location>
        <begin position="89"/>
        <end position="100"/>
    </location>
</feature>